<evidence type="ECO:0000256" key="2">
    <source>
        <dbReference type="SAM" id="MobiDB-lite"/>
    </source>
</evidence>
<dbReference type="AlphaFoldDB" id="A0A484NGF3"/>
<feature type="region of interest" description="Disordered" evidence="2">
    <location>
        <begin position="104"/>
        <end position="143"/>
    </location>
</feature>
<feature type="compositionally biased region" description="Basic and acidic residues" evidence="2">
    <location>
        <begin position="131"/>
        <end position="143"/>
    </location>
</feature>
<evidence type="ECO:0000313" key="3">
    <source>
        <dbReference type="EMBL" id="VFR00373.1"/>
    </source>
</evidence>
<keyword evidence="4" id="KW-1185">Reference proteome</keyword>
<protein>
    <submittedName>
        <fullName evidence="3">Uncharacterized protein</fullName>
    </submittedName>
</protein>
<feature type="region of interest" description="Disordered" evidence="2">
    <location>
        <begin position="257"/>
        <end position="291"/>
    </location>
</feature>
<evidence type="ECO:0000313" key="4">
    <source>
        <dbReference type="Proteomes" id="UP000595140"/>
    </source>
</evidence>
<feature type="coiled-coil region" evidence="1">
    <location>
        <begin position="367"/>
        <end position="398"/>
    </location>
</feature>
<keyword evidence="1" id="KW-0175">Coiled coil</keyword>
<feature type="region of interest" description="Disordered" evidence="2">
    <location>
        <begin position="59"/>
        <end position="83"/>
    </location>
</feature>
<name>A0A484NGF3_9ASTE</name>
<proteinExistence type="predicted"/>
<dbReference type="Proteomes" id="UP000595140">
    <property type="component" value="Unassembled WGS sequence"/>
</dbReference>
<reference evidence="3 4" key="1">
    <citation type="submission" date="2018-04" db="EMBL/GenBank/DDBJ databases">
        <authorList>
            <person name="Vogel A."/>
        </authorList>
    </citation>
    <scope>NUCLEOTIDE SEQUENCE [LARGE SCALE GENOMIC DNA]</scope>
</reference>
<evidence type="ECO:0000256" key="1">
    <source>
        <dbReference type="SAM" id="Coils"/>
    </source>
</evidence>
<gene>
    <name evidence="3" type="ORF">CCAM_LOCUS42148</name>
</gene>
<organism evidence="3 4">
    <name type="scientific">Cuscuta campestris</name>
    <dbReference type="NCBI Taxonomy" id="132261"/>
    <lineage>
        <taxon>Eukaryota</taxon>
        <taxon>Viridiplantae</taxon>
        <taxon>Streptophyta</taxon>
        <taxon>Embryophyta</taxon>
        <taxon>Tracheophyta</taxon>
        <taxon>Spermatophyta</taxon>
        <taxon>Magnoliopsida</taxon>
        <taxon>eudicotyledons</taxon>
        <taxon>Gunneridae</taxon>
        <taxon>Pentapetalae</taxon>
        <taxon>asterids</taxon>
        <taxon>lamiids</taxon>
        <taxon>Solanales</taxon>
        <taxon>Convolvulaceae</taxon>
        <taxon>Cuscuteae</taxon>
        <taxon>Cuscuta</taxon>
        <taxon>Cuscuta subgen. Grammica</taxon>
        <taxon>Cuscuta sect. Cleistogrammica</taxon>
    </lineage>
</organism>
<dbReference type="EMBL" id="OOIL02006695">
    <property type="protein sequence ID" value="VFR00373.1"/>
    <property type="molecule type" value="Genomic_DNA"/>
</dbReference>
<accession>A0A484NGF3</accession>
<feature type="compositionally biased region" description="Basic and acidic residues" evidence="2">
    <location>
        <begin position="257"/>
        <end position="273"/>
    </location>
</feature>
<sequence>MSSDWRRYNRRRRCTRWRRMAAVQRATAALDSGEGEAAAALQLGGVAIDGGNERRRRRLAHGGAAPVGDDGGEAGEGDGGSNWTATIGWGRRLAAATLACATPGSDDWLRRGRKKKKEKKEEEEERRKKKKEEGERTNEKKDKDCVAEELSEFLHLEIGSKYEDEVLEFYKNGKVTTVQSKKNPQRTISVIKSTVGGTKVKISQKKLKKKLHVPNSGIEIGKLPSKNLDWKTFGISGQIPSAPAKKADLKNDYKLISKPTEPEIPEKSTENLEKSPFPETTEEEAHEEQAVEVQRSFEEAEEGAQIARLEASEPLVAISEQQVEDEVRDSLFREISNYGNEETDSSATTLPDEILETWIRKVQGLIESALKSQHASFRQEMEQMETRHNQMMEKSEEKYCSNLNEISKSVDKTLAIISLLSKSVSNTMMAFASDCHLQFKEATAIRQQIATITVNLQKWMSLLQMDIGSALAVSSANQVVTQDYLKVLADNQKEAFRLFRHFGTYTGKQKLEVIVQPRSPSQIPKFPIEVKQGELSYIPSHLNMTELILEAQQSNPENSIQHLSNTEFDGTEDVGTIASHFTNDAQTEERYNNLKRIQEECGVMQGIGEVAGSSKHKKK</sequence>